<dbReference type="AlphaFoldDB" id="R4KJJ8"/>
<dbReference type="InterPro" id="IPR029063">
    <property type="entry name" value="SAM-dependent_MTases_sf"/>
</dbReference>
<dbReference type="SUPFAM" id="SSF53335">
    <property type="entry name" value="S-adenosyl-L-methionine-dependent methyltransferases"/>
    <property type="match status" value="1"/>
</dbReference>
<dbReference type="Gene3D" id="3.40.50.150">
    <property type="entry name" value="Vaccinia Virus protein VP39"/>
    <property type="match status" value="1"/>
</dbReference>
<dbReference type="GO" id="GO:0008171">
    <property type="term" value="F:O-methyltransferase activity"/>
    <property type="evidence" value="ECO:0007669"/>
    <property type="project" value="InterPro"/>
</dbReference>
<gene>
    <name evidence="5" type="ORF">Desgi_0201</name>
</gene>
<dbReference type="KEGG" id="dgi:Desgi_0201"/>
<proteinExistence type="predicted"/>
<evidence type="ECO:0000313" key="6">
    <source>
        <dbReference type="Proteomes" id="UP000013520"/>
    </source>
</evidence>
<dbReference type="InterPro" id="IPR036390">
    <property type="entry name" value="WH_DNA-bd_sf"/>
</dbReference>
<dbReference type="InterPro" id="IPR036388">
    <property type="entry name" value="WH-like_DNA-bd_sf"/>
</dbReference>
<keyword evidence="6" id="KW-1185">Reference proteome</keyword>
<sequence length="372" mass="41835">MFFSVMAQFVVFLQSIMCHNKIITHYLGRSGYEVKMQIILRKKSAIVLNIQKNKRRMMEMPNNGSFQLPQEFLIVGAAVQTGLFEELKNNPCTLEKLAVRTKIDRRAMWTVIEALIALKYLEYDGEKIKLTEDSDNIFFNPGHEQYTGFSFMHTYNIMKAWTQLPEVMHSGQPVPKKDVSSHSKHFIKAMSHHALKSAQQIVDYCLKELPANPRVLDVGGGPLTYANAFAGKGARVTVLDLPEVIDMMQPELDTSLPIKMVKGDFTKGLPSGPYDLVYLGNVCHIYGEQENRKLFQNAADELEQGGQIVINDMIRGTGVMPALFGVNMLVNTTFGGTWTYEQYKTWLAAAGCSAAPWEEVGGRQLIKATKVR</sequence>
<dbReference type="InterPro" id="IPR001077">
    <property type="entry name" value="COMT_C"/>
</dbReference>
<dbReference type="Pfam" id="PF00891">
    <property type="entry name" value="Methyltransf_2"/>
    <property type="match status" value="1"/>
</dbReference>
<evidence type="ECO:0000259" key="4">
    <source>
        <dbReference type="Pfam" id="PF00891"/>
    </source>
</evidence>
<dbReference type="STRING" id="767817.Desgi_0201"/>
<keyword evidence="2 5" id="KW-0808">Transferase</keyword>
<reference evidence="5 6" key="1">
    <citation type="submission" date="2012-01" db="EMBL/GenBank/DDBJ databases">
        <title>Complete sequence of Desulfotomaculum gibsoniae DSM 7213.</title>
        <authorList>
            <consortium name="US DOE Joint Genome Institute"/>
            <person name="Lucas S."/>
            <person name="Han J."/>
            <person name="Lapidus A."/>
            <person name="Cheng J.-F."/>
            <person name="Goodwin L."/>
            <person name="Pitluck S."/>
            <person name="Peters L."/>
            <person name="Ovchinnikova G."/>
            <person name="Teshima H."/>
            <person name="Detter J.C."/>
            <person name="Han C."/>
            <person name="Tapia R."/>
            <person name="Land M."/>
            <person name="Hauser L."/>
            <person name="Kyrpides N."/>
            <person name="Ivanova N."/>
            <person name="Pagani I."/>
            <person name="Parshina S."/>
            <person name="Plugge C."/>
            <person name="Muyzer G."/>
            <person name="Kuever J."/>
            <person name="Ivanova A."/>
            <person name="Nazina T."/>
            <person name="Klenk H.-P."/>
            <person name="Brambilla E."/>
            <person name="Spring S."/>
            <person name="Stams A.F."/>
            <person name="Woyke T."/>
        </authorList>
    </citation>
    <scope>NUCLEOTIDE SEQUENCE [LARGE SCALE GENOMIC DNA]</scope>
    <source>
        <strain evidence="5 6">DSM 7213</strain>
    </source>
</reference>
<dbReference type="PANTHER" id="PTHR43712">
    <property type="entry name" value="PUTATIVE (AFU_ORTHOLOGUE AFUA_4G14580)-RELATED"/>
    <property type="match status" value="1"/>
</dbReference>
<dbReference type="Gene3D" id="1.10.10.10">
    <property type="entry name" value="Winged helix-like DNA-binding domain superfamily/Winged helix DNA-binding domain"/>
    <property type="match status" value="1"/>
</dbReference>
<evidence type="ECO:0000256" key="2">
    <source>
        <dbReference type="ARBA" id="ARBA00022679"/>
    </source>
</evidence>
<dbReference type="EMBL" id="CP003273">
    <property type="protein sequence ID" value="AGK99805.1"/>
    <property type="molecule type" value="Genomic_DNA"/>
</dbReference>
<evidence type="ECO:0000313" key="5">
    <source>
        <dbReference type="EMBL" id="AGK99805.1"/>
    </source>
</evidence>
<organism evidence="5 6">
    <name type="scientific">Desulfoscipio gibsoniae DSM 7213</name>
    <dbReference type="NCBI Taxonomy" id="767817"/>
    <lineage>
        <taxon>Bacteria</taxon>
        <taxon>Bacillati</taxon>
        <taxon>Bacillota</taxon>
        <taxon>Clostridia</taxon>
        <taxon>Eubacteriales</taxon>
        <taxon>Desulfallaceae</taxon>
        <taxon>Desulfoscipio</taxon>
    </lineage>
</organism>
<dbReference type="GO" id="GO:0032259">
    <property type="term" value="P:methylation"/>
    <property type="evidence" value="ECO:0007669"/>
    <property type="project" value="UniProtKB-KW"/>
</dbReference>
<keyword evidence="1 5" id="KW-0489">Methyltransferase</keyword>
<dbReference type="PANTHER" id="PTHR43712:SF2">
    <property type="entry name" value="O-METHYLTRANSFERASE CICE"/>
    <property type="match status" value="1"/>
</dbReference>
<keyword evidence="3" id="KW-0949">S-adenosyl-L-methionine</keyword>
<dbReference type="SUPFAM" id="SSF46785">
    <property type="entry name" value="Winged helix' DNA-binding domain"/>
    <property type="match status" value="1"/>
</dbReference>
<feature type="domain" description="O-methyltransferase C-terminal" evidence="4">
    <location>
        <begin position="182"/>
        <end position="351"/>
    </location>
</feature>
<evidence type="ECO:0000256" key="3">
    <source>
        <dbReference type="ARBA" id="ARBA00022691"/>
    </source>
</evidence>
<accession>R4KJJ8</accession>
<dbReference type="eggNOG" id="COG0500">
    <property type="taxonomic scope" value="Bacteria"/>
</dbReference>
<dbReference type="HOGENOM" id="CLU_005533_4_1_9"/>
<dbReference type="Proteomes" id="UP000013520">
    <property type="component" value="Chromosome"/>
</dbReference>
<protein>
    <submittedName>
        <fullName evidence="5">O-methyltransferase</fullName>
    </submittedName>
</protein>
<name>R4KJJ8_9FIRM</name>
<dbReference type="CDD" id="cd02440">
    <property type="entry name" value="AdoMet_MTases"/>
    <property type="match status" value="1"/>
</dbReference>
<evidence type="ECO:0000256" key="1">
    <source>
        <dbReference type="ARBA" id="ARBA00022603"/>
    </source>
</evidence>